<dbReference type="VEuPathDB" id="TriTrypDB:LdCL_350006700"/>
<reference evidence="1" key="1">
    <citation type="submission" date="2020-06" db="EMBL/GenBank/DDBJ databases">
        <authorList>
            <person name="Camacho E."/>
            <person name="Gonzalez-de la Fuente S."/>
            <person name="Rastrojo A."/>
            <person name="Peiro-Pastor R."/>
            <person name="Solana JC."/>
            <person name="Tabera L."/>
            <person name="Gamarro F."/>
            <person name="Carrasco-Ramiro F."/>
            <person name="Requena JM."/>
            <person name="Aguado B."/>
        </authorList>
    </citation>
    <scope>NUCLEOTIDE SEQUENCE</scope>
</reference>
<name>A0A6J8FML0_LEIDO</name>
<gene>
    <name evidence="1" type="ORF">LDHU3_35.0240</name>
</gene>
<sequence>MNSLDYATKCDELDWLLKRYCDRKKRQTKSLQEQLKKEVSANVELRKYISFLEGKLQAEGENANQLVRSLDDRKRHAKAALMGRERHLHSLAAELESRLCMVEQRERECAEFATALEERDQHHWAKVKSFQRSKALFEAGLAASKKTVRAELQHSRYTEDSLTEYLDDVPGTEGLLLARGCDLGLKTRCMEHVLLLQRDECAARVNLLAAEIEERGSLLCSFFRASTTHLNRLLAEQQERERQLHRAEDLLCLQQVDLAGRMRKAMDLQQDSYAHAEMQRKVLALQCRRVVRSVGDVVGSLSGIDVEAVMLELESRIQGILRVPSSDASNEYGMHKAAGES</sequence>
<dbReference type="VEuPathDB" id="TriTrypDB:LDHU3_35.0240"/>
<evidence type="ECO:0000313" key="1">
    <source>
        <dbReference type="EMBL" id="CAC5434045.1"/>
    </source>
</evidence>
<dbReference type="EMBL" id="LR812655">
    <property type="protein sequence ID" value="CAC5434045.1"/>
    <property type="molecule type" value="Genomic_DNA"/>
</dbReference>
<protein>
    <submittedName>
        <fullName evidence="1">Hypothetical_protein_conserved</fullName>
    </submittedName>
</protein>
<dbReference type="Proteomes" id="UP000601710">
    <property type="component" value="Chromosome 35"/>
</dbReference>
<dbReference type="VEuPathDB" id="TriTrypDB:LdBPK_350170.1"/>
<evidence type="ECO:0000313" key="2">
    <source>
        <dbReference type="Proteomes" id="UP000601710"/>
    </source>
</evidence>
<organism evidence="1 2">
    <name type="scientific">Leishmania donovani</name>
    <dbReference type="NCBI Taxonomy" id="5661"/>
    <lineage>
        <taxon>Eukaryota</taxon>
        <taxon>Discoba</taxon>
        <taxon>Euglenozoa</taxon>
        <taxon>Kinetoplastea</taxon>
        <taxon>Metakinetoplastina</taxon>
        <taxon>Trypanosomatida</taxon>
        <taxon>Trypanosomatidae</taxon>
        <taxon>Leishmaniinae</taxon>
        <taxon>Leishmania</taxon>
    </lineage>
</organism>
<accession>A0A6J8FML0</accession>
<dbReference type="AlphaFoldDB" id="A0A6J8FML0"/>
<proteinExistence type="predicted"/>